<dbReference type="AlphaFoldDB" id="A0A1M4W6Q7"/>
<proteinExistence type="predicted"/>
<dbReference type="RefSeq" id="WP_072790978.1">
    <property type="nucleotide sequence ID" value="NZ_FQUL01000022.1"/>
</dbReference>
<name>A0A1M4W6Q7_9ACTN</name>
<organism evidence="1 2">
    <name type="scientific">Ferrithrix thermotolerans DSM 19514</name>
    <dbReference type="NCBI Taxonomy" id="1121881"/>
    <lineage>
        <taxon>Bacteria</taxon>
        <taxon>Bacillati</taxon>
        <taxon>Actinomycetota</taxon>
        <taxon>Acidimicrobiia</taxon>
        <taxon>Acidimicrobiales</taxon>
        <taxon>Acidimicrobiaceae</taxon>
        <taxon>Ferrithrix</taxon>
    </lineage>
</organism>
<accession>A0A1M4W6Q7</accession>
<protein>
    <submittedName>
        <fullName evidence="1">Uncharacterized protein</fullName>
    </submittedName>
</protein>
<evidence type="ECO:0000313" key="1">
    <source>
        <dbReference type="EMBL" id="SHE76773.1"/>
    </source>
</evidence>
<dbReference type="EMBL" id="FQUL01000022">
    <property type="protein sequence ID" value="SHE76773.1"/>
    <property type="molecule type" value="Genomic_DNA"/>
</dbReference>
<keyword evidence="2" id="KW-1185">Reference proteome</keyword>
<gene>
    <name evidence="1" type="ORF">SAMN02745225_01568</name>
</gene>
<sequence>MQNGPNLTLQHPKGDLRLIHPVSQVGRFNPITMAYPPAVEADELVRLGVLWMDITQRGHCCELKAGLTRFRQTSAADALK</sequence>
<evidence type="ECO:0000313" key="2">
    <source>
        <dbReference type="Proteomes" id="UP000184295"/>
    </source>
</evidence>
<dbReference type="Proteomes" id="UP000184295">
    <property type="component" value="Unassembled WGS sequence"/>
</dbReference>
<reference evidence="2" key="1">
    <citation type="submission" date="2016-11" db="EMBL/GenBank/DDBJ databases">
        <authorList>
            <person name="Varghese N."/>
            <person name="Submissions S."/>
        </authorList>
    </citation>
    <scope>NUCLEOTIDE SEQUENCE [LARGE SCALE GENOMIC DNA]</scope>
    <source>
        <strain evidence="2">DSM 19514</strain>
    </source>
</reference>